<evidence type="ECO:0000256" key="5">
    <source>
        <dbReference type="ARBA" id="ARBA00023128"/>
    </source>
</evidence>
<evidence type="ECO:0000313" key="10">
    <source>
        <dbReference type="Proteomes" id="UP000235388"/>
    </source>
</evidence>
<keyword evidence="6" id="KW-0687">Ribonucleoprotein</keyword>
<dbReference type="GO" id="GO:0005840">
    <property type="term" value="C:ribosome"/>
    <property type="evidence" value="ECO:0007669"/>
    <property type="project" value="UniProtKB-KW"/>
</dbReference>
<comment type="subcellular location">
    <subcellularLocation>
        <location evidence="1">Mitochondrion</location>
    </subcellularLocation>
</comment>
<dbReference type="STRING" id="200324.A0A2N5TPU6"/>
<evidence type="ECO:0000256" key="7">
    <source>
        <dbReference type="ARBA" id="ARBA00035192"/>
    </source>
</evidence>
<evidence type="ECO:0000256" key="4">
    <source>
        <dbReference type="ARBA" id="ARBA00022980"/>
    </source>
</evidence>
<evidence type="ECO:0000256" key="1">
    <source>
        <dbReference type="ARBA" id="ARBA00004173"/>
    </source>
</evidence>
<dbReference type="GO" id="GO:0003735">
    <property type="term" value="F:structural constituent of ribosome"/>
    <property type="evidence" value="ECO:0007669"/>
    <property type="project" value="InterPro"/>
</dbReference>
<evidence type="ECO:0000256" key="8">
    <source>
        <dbReference type="SAM" id="MobiDB-lite"/>
    </source>
</evidence>
<feature type="region of interest" description="Disordered" evidence="8">
    <location>
        <begin position="37"/>
        <end position="84"/>
    </location>
</feature>
<keyword evidence="4" id="KW-0689">Ribosomal protein</keyword>
<dbReference type="InterPro" id="IPR019192">
    <property type="entry name" value="Ribosomal_mL40"/>
</dbReference>
<protein>
    <recommendedName>
        <fullName evidence="7">Large ribosomal subunit protein mL40</fullName>
    </recommendedName>
</protein>
<keyword evidence="3" id="KW-0809">Transit peptide</keyword>
<evidence type="ECO:0000313" key="9">
    <source>
        <dbReference type="EMBL" id="PLW27523.1"/>
    </source>
</evidence>
<comment type="similarity">
    <text evidence="2">Belongs to the mitochondrion-specific ribosomal protein mL40 family.</text>
</comment>
<reference evidence="9 10" key="1">
    <citation type="submission" date="2017-11" db="EMBL/GenBank/DDBJ databases">
        <title>De novo assembly and phasing of dikaryotic genomes from two isolates of Puccinia coronata f. sp. avenae, the causal agent of oat crown rust.</title>
        <authorList>
            <person name="Miller M.E."/>
            <person name="Zhang Y."/>
            <person name="Omidvar V."/>
            <person name="Sperschneider J."/>
            <person name="Schwessinger B."/>
            <person name="Raley C."/>
            <person name="Palmer J.M."/>
            <person name="Garnica D."/>
            <person name="Upadhyaya N."/>
            <person name="Rathjen J."/>
            <person name="Taylor J.M."/>
            <person name="Park R.F."/>
            <person name="Dodds P.N."/>
            <person name="Hirsch C.D."/>
            <person name="Kianian S.F."/>
            <person name="Figueroa M."/>
        </authorList>
    </citation>
    <scope>NUCLEOTIDE SEQUENCE [LARGE SCALE GENOMIC DNA]</scope>
    <source>
        <strain evidence="9">12NC29</strain>
    </source>
</reference>
<dbReference type="OrthoDB" id="2098203at2759"/>
<dbReference type="GO" id="GO:1990904">
    <property type="term" value="C:ribonucleoprotein complex"/>
    <property type="evidence" value="ECO:0007669"/>
    <property type="project" value="UniProtKB-KW"/>
</dbReference>
<accession>A0A2N5TPU6</accession>
<sequence length="237" mass="27104">MSRLMQPLGLRITSNQARAVLTNQWVKSHAHLQQQQIRCKVSSRQTGGGKSKAGGKPNENRSAQTKGYLKKPKSASGNSADGKTDRFETFRQMLYEKDADTADQARLERLHHIVPEYQVHETIDRAWKLNERHQREQQDEALEKQYQSMNKALEELRITDIHLYLKVIKDENGSINRLQNIVQSNSSHSSSSTHINLNATGKLAGLFPRQIKLPVESLPKSDKVWDHDWKNPTDPSY</sequence>
<dbReference type="GO" id="GO:0005739">
    <property type="term" value="C:mitochondrion"/>
    <property type="evidence" value="ECO:0007669"/>
    <property type="project" value="UniProtKB-SubCell"/>
</dbReference>
<evidence type="ECO:0000256" key="2">
    <source>
        <dbReference type="ARBA" id="ARBA00009360"/>
    </source>
</evidence>
<evidence type="ECO:0000256" key="6">
    <source>
        <dbReference type="ARBA" id="ARBA00023274"/>
    </source>
</evidence>
<dbReference type="InterPro" id="IPR042831">
    <property type="entry name" value="Ribosomal_mL40_fung"/>
</dbReference>
<comment type="caution">
    <text evidence="9">The sequence shown here is derived from an EMBL/GenBank/DDBJ whole genome shotgun (WGS) entry which is preliminary data.</text>
</comment>
<keyword evidence="10" id="KW-1185">Reference proteome</keyword>
<dbReference type="GO" id="GO:0032543">
    <property type="term" value="P:mitochondrial translation"/>
    <property type="evidence" value="ECO:0007669"/>
    <property type="project" value="InterPro"/>
</dbReference>
<dbReference type="Proteomes" id="UP000235388">
    <property type="component" value="Unassembled WGS sequence"/>
</dbReference>
<dbReference type="EMBL" id="PGCJ01000482">
    <property type="protein sequence ID" value="PLW27523.1"/>
    <property type="molecule type" value="Genomic_DNA"/>
</dbReference>
<dbReference type="PANTHER" id="PTHR39150:SF1">
    <property type="entry name" value="LARGE RIBOSOMAL SUBUNIT PROTEIN ML40"/>
    <property type="match status" value="1"/>
</dbReference>
<evidence type="ECO:0000256" key="3">
    <source>
        <dbReference type="ARBA" id="ARBA00022946"/>
    </source>
</evidence>
<dbReference type="Gene3D" id="6.10.250.3440">
    <property type="match status" value="1"/>
</dbReference>
<dbReference type="AlphaFoldDB" id="A0A2N5TPU6"/>
<dbReference type="PANTHER" id="PTHR39150">
    <property type="entry name" value="54S RIBOSOMAL PROTEIN L28, MITOCHONDRIAL"/>
    <property type="match status" value="1"/>
</dbReference>
<proteinExistence type="inferred from homology"/>
<name>A0A2N5TPU6_9BASI</name>
<organism evidence="9 10">
    <name type="scientific">Puccinia coronata f. sp. avenae</name>
    <dbReference type="NCBI Taxonomy" id="200324"/>
    <lineage>
        <taxon>Eukaryota</taxon>
        <taxon>Fungi</taxon>
        <taxon>Dikarya</taxon>
        <taxon>Basidiomycota</taxon>
        <taxon>Pucciniomycotina</taxon>
        <taxon>Pucciniomycetes</taxon>
        <taxon>Pucciniales</taxon>
        <taxon>Pucciniaceae</taxon>
        <taxon>Puccinia</taxon>
    </lineage>
</organism>
<dbReference type="Pfam" id="PF09812">
    <property type="entry name" value="MRP-L28"/>
    <property type="match status" value="1"/>
</dbReference>
<keyword evidence="5" id="KW-0496">Mitochondrion</keyword>
<gene>
    <name evidence="9" type="ORF">PCANC_25146</name>
</gene>